<keyword evidence="2" id="KW-1133">Transmembrane helix</keyword>
<protein>
    <recommendedName>
        <fullName evidence="5">RsgI N-terminal anti-sigma domain-containing protein</fullName>
    </recommendedName>
</protein>
<evidence type="ECO:0008006" key="5">
    <source>
        <dbReference type="Google" id="ProtNLM"/>
    </source>
</evidence>
<reference evidence="3" key="1">
    <citation type="journal article" date="2021" name="PeerJ">
        <title>Extensive microbial diversity within the chicken gut microbiome revealed by metagenomics and culture.</title>
        <authorList>
            <person name="Gilroy R."/>
            <person name="Ravi A."/>
            <person name="Getino M."/>
            <person name="Pursley I."/>
            <person name="Horton D.L."/>
            <person name="Alikhan N.F."/>
            <person name="Baker D."/>
            <person name="Gharbi K."/>
            <person name="Hall N."/>
            <person name="Watson M."/>
            <person name="Adriaenssens E.M."/>
            <person name="Foster-Nyarko E."/>
            <person name="Jarju S."/>
            <person name="Secka A."/>
            <person name="Antonio M."/>
            <person name="Oren A."/>
            <person name="Chaudhuri R.R."/>
            <person name="La Ragione R."/>
            <person name="Hildebrand F."/>
            <person name="Pallen M.J."/>
        </authorList>
    </citation>
    <scope>NUCLEOTIDE SEQUENCE</scope>
    <source>
        <strain evidence="3">1282</strain>
    </source>
</reference>
<gene>
    <name evidence="3" type="ORF">H9838_08210</name>
</gene>
<feature type="compositionally biased region" description="Gly residues" evidence="1">
    <location>
        <begin position="234"/>
        <end position="270"/>
    </location>
</feature>
<name>A0A9D1YDS7_9FIRM</name>
<proteinExistence type="predicted"/>
<sequence length="277" mass="28965">MERKIKQAFAAVEAGEALKEKTMARLAQRTGDFGERRKPWARRLAAAGCSLGAVCAAGLLGGWLYFTPTAAVHLDLEQPLRLSVNRFGLVVGADSPQEDEAALGETFQHRPVAQAVEAIVAESAPLAEEGELTIAVTGEDQAQCAEILSRVEGCAGEAACSLAEEEDLEAAQAAGLPYGKYRVYLQLAQLDPELTPQDVAGLSMKELRQRLEDLTEGETQPQEPASASSQPQSQGGGNGPGQGNGQGQRNGQGQVNGQGRGNGQGQGNGQGHRHGAG</sequence>
<evidence type="ECO:0000313" key="4">
    <source>
        <dbReference type="Proteomes" id="UP000823915"/>
    </source>
</evidence>
<dbReference type="EMBL" id="DXDU01000129">
    <property type="protein sequence ID" value="HIY27136.1"/>
    <property type="molecule type" value="Genomic_DNA"/>
</dbReference>
<evidence type="ECO:0000313" key="3">
    <source>
        <dbReference type="EMBL" id="HIY27136.1"/>
    </source>
</evidence>
<feature type="transmembrane region" description="Helical" evidence="2">
    <location>
        <begin position="44"/>
        <end position="66"/>
    </location>
</feature>
<dbReference type="Proteomes" id="UP000823915">
    <property type="component" value="Unassembled WGS sequence"/>
</dbReference>
<dbReference type="AlphaFoldDB" id="A0A9D1YDS7"/>
<organism evidence="3 4">
    <name type="scientific">Candidatus Acutalibacter pullistercoris</name>
    <dbReference type="NCBI Taxonomy" id="2838418"/>
    <lineage>
        <taxon>Bacteria</taxon>
        <taxon>Bacillati</taxon>
        <taxon>Bacillota</taxon>
        <taxon>Clostridia</taxon>
        <taxon>Eubacteriales</taxon>
        <taxon>Acutalibacteraceae</taxon>
        <taxon>Acutalibacter</taxon>
    </lineage>
</organism>
<evidence type="ECO:0000256" key="2">
    <source>
        <dbReference type="SAM" id="Phobius"/>
    </source>
</evidence>
<feature type="compositionally biased region" description="Polar residues" evidence="1">
    <location>
        <begin position="217"/>
        <end position="228"/>
    </location>
</feature>
<keyword evidence="2" id="KW-0472">Membrane</keyword>
<reference evidence="3" key="2">
    <citation type="submission" date="2021-04" db="EMBL/GenBank/DDBJ databases">
        <authorList>
            <person name="Gilroy R."/>
        </authorList>
    </citation>
    <scope>NUCLEOTIDE SEQUENCE</scope>
    <source>
        <strain evidence="3">1282</strain>
    </source>
</reference>
<accession>A0A9D1YDS7</accession>
<keyword evidence="2" id="KW-0812">Transmembrane</keyword>
<comment type="caution">
    <text evidence="3">The sequence shown here is derived from an EMBL/GenBank/DDBJ whole genome shotgun (WGS) entry which is preliminary data.</text>
</comment>
<feature type="region of interest" description="Disordered" evidence="1">
    <location>
        <begin position="214"/>
        <end position="277"/>
    </location>
</feature>
<evidence type="ECO:0000256" key="1">
    <source>
        <dbReference type="SAM" id="MobiDB-lite"/>
    </source>
</evidence>